<dbReference type="GO" id="GO:0005634">
    <property type="term" value="C:nucleus"/>
    <property type="evidence" value="ECO:0007669"/>
    <property type="project" value="UniProtKB-SubCell"/>
</dbReference>
<keyword evidence="2" id="KW-0539">Nucleus</keyword>
<evidence type="ECO:0000313" key="4">
    <source>
        <dbReference type="EMBL" id="KAG2172359.1"/>
    </source>
</evidence>
<dbReference type="OrthoDB" id="307488at2759"/>
<evidence type="ECO:0000256" key="1">
    <source>
        <dbReference type="ARBA" id="ARBA00005605"/>
    </source>
</evidence>
<sequence length="174" mass="19397">MASLLYAAKIINMSAHPPTFTRQREQTTPANDGSRTVTLDPTESQPESDSGDDSIGILRLRGDPHARGPRQIQWADDVVDNEHLGRKKSKICCIYHRPRMPGDDSSSDSSSDSDTDSDDSQRGRGRKHDPSCKHHDHSHGPSGNNKRNPREVSPNAYERQPRYKNLPQPPPNAQ</sequence>
<evidence type="ECO:0000256" key="3">
    <source>
        <dbReference type="SAM" id="MobiDB-lite"/>
    </source>
</evidence>
<comment type="similarity">
    <text evidence="1 2">Belongs to the YPI1 family.</text>
</comment>
<comment type="caution">
    <text evidence="4">The sequence shown here is derived from an EMBL/GenBank/DDBJ whole genome shotgun (WGS) entry which is preliminary data.</text>
</comment>
<comment type="subcellular location">
    <subcellularLocation>
        <location evidence="2">Nucleus</location>
    </subcellularLocation>
</comment>
<evidence type="ECO:0000313" key="5">
    <source>
        <dbReference type="Proteomes" id="UP000654370"/>
    </source>
</evidence>
<reference evidence="4" key="1">
    <citation type="submission" date="2020-12" db="EMBL/GenBank/DDBJ databases">
        <title>Metabolic potential, ecology and presence of endohyphal bacteria is reflected in genomic diversity of Mucoromycotina.</title>
        <authorList>
            <person name="Muszewska A."/>
            <person name="Okrasinska A."/>
            <person name="Steczkiewicz K."/>
            <person name="Drgas O."/>
            <person name="Orlowska M."/>
            <person name="Perlinska-Lenart U."/>
            <person name="Aleksandrzak-Piekarczyk T."/>
            <person name="Szatraj K."/>
            <person name="Zielenkiewicz U."/>
            <person name="Pilsyk S."/>
            <person name="Malc E."/>
            <person name="Mieczkowski P."/>
            <person name="Kruszewska J.S."/>
            <person name="Biernat P."/>
            <person name="Pawlowska J."/>
        </authorList>
    </citation>
    <scope>NUCLEOTIDE SEQUENCE</scope>
    <source>
        <strain evidence="4">WA0000067209</strain>
    </source>
</reference>
<keyword evidence="5" id="KW-1185">Reference proteome</keyword>
<dbReference type="GO" id="GO:0008157">
    <property type="term" value="F:protein phosphatase 1 binding"/>
    <property type="evidence" value="ECO:0007669"/>
    <property type="project" value="TreeGrafter"/>
</dbReference>
<organism evidence="4 5">
    <name type="scientific">Mortierella isabellina</name>
    <name type="common">Filamentous fungus</name>
    <name type="synonym">Umbelopsis isabellina</name>
    <dbReference type="NCBI Taxonomy" id="91625"/>
    <lineage>
        <taxon>Eukaryota</taxon>
        <taxon>Fungi</taxon>
        <taxon>Fungi incertae sedis</taxon>
        <taxon>Mucoromycota</taxon>
        <taxon>Mucoromycotina</taxon>
        <taxon>Umbelopsidomycetes</taxon>
        <taxon>Umbelopsidales</taxon>
        <taxon>Umbelopsidaceae</taxon>
        <taxon>Umbelopsis</taxon>
    </lineage>
</organism>
<proteinExistence type="inferred from homology"/>
<dbReference type="AlphaFoldDB" id="A0A8H7UAC0"/>
<feature type="compositionally biased region" description="Polar residues" evidence="3">
    <location>
        <begin position="26"/>
        <end position="48"/>
    </location>
</feature>
<feature type="region of interest" description="Disordered" evidence="3">
    <location>
        <begin position="14"/>
        <end position="174"/>
    </location>
</feature>
<name>A0A8H7UAC0_MORIS</name>
<dbReference type="PANTHER" id="PTHR20835:SF0">
    <property type="entry name" value="E3 UBIQUITIN-PROTEIN LIGASE PPP1R11"/>
    <property type="match status" value="1"/>
</dbReference>
<gene>
    <name evidence="4" type="ORF">INT43_004901</name>
</gene>
<dbReference type="PANTHER" id="PTHR20835">
    <property type="entry name" value="E3 UBIQUITIN-PROTEIN LIGASE PPP1R11-RELATED"/>
    <property type="match status" value="1"/>
</dbReference>
<dbReference type="GO" id="GO:0004865">
    <property type="term" value="F:protein serine/threonine phosphatase inhibitor activity"/>
    <property type="evidence" value="ECO:0007669"/>
    <property type="project" value="UniProtKB-UniRule"/>
</dbReference>
<dbReference type="EMBL" id="JAEPQZ010000017">
    <property type="protein sequence ID" value="KAG2172359.1"/>
    <property type="molecule type" value="Genomic_DNA"/>
</dbReference>
<dbReference type="InterPro" id="IPR011107">
    <property type="entry name" value="PPI_Ypi1"/>
</dbReference>
<comment type="function">
    <text evidence="2">Regulator of type 1 phosphatases which maintains protein phosphatase activity under strict control.</text>
</comment>
<dbReference type="Proteomes" id="UP000654370">
    <property type="component" value="Unassembled WGS sequence"/>
</dbReference>
<evidence type="ECO:0000256" key="2">
    <source>
        <dbReference type="RuleBase" id="RU367162"/>
    </source>
</evidence>
<protein>
    <recommendedName>
        <fullName evidence="2">Type 1 phosphatases regulator</fullName>
    </recommendedName>
</protein>
<accession>A0A8H7UAC0</accession>
<dbReference type="Pfam" id="PF07491">
    <property type="entry name" value="PPI_Ypi1"/>
    <property type="match status" value="1"/>
</dbReference>